<dbReference type="InterPro" id="IPR003888">
    <property type="entry name" value="FYrich_N"/>
</dbReference>
<evidence type="ECO:0000256" key="3">
    <source>
        <dbReference type="SAM" id="MobiDB-lite"/>
    </source>
</evidence>
<dbReference type="GO" id="GO:0140993">
    <property type="term" value="F:histone modifying activity"/>
    <property type="evidence" value="ECO:0007669"/>
    <property type="project" value="UniProtKB-ARBA"/>
</dbReference>
<comment type="subcellular location">
    <subcellularLocation>
        <location evidence="1">Nucleus</location>
    </subcellularLocation>
</comment>
<dbReference type="InterPro" id="IPR040092">
    <property type="entry name" value="TBRG1"/>
</dbReference>
<evidence type="ECO:0000256" key="2">
    <source>
        <dbReference type="ARBA" id="ARBA00023242"/>
    </source>
</evidence>
<dbReference type="PROSITE" id="PS51542">
    <property type="entry name" value="FYRN"/>
    <property type="match status" value="1"/>
</dbReference>
<dbReference type="Gene3D" id="3.30.160.360">
    <property type="match status" value="1"/>
</dbReference>
<comment type="caution">
    <text evidence="4">The sequence shown here is derived from an EMBL/GenBank/DDBJ whole genome shotgun (WGS) entry which is preliminary data.</text>
</comment>
<keyword evidence="2" id="KW-0539">Nucleus</keyword>
<dbReference type="InterPro" id="IPR036322">
    <property type="entry name" value="WD40_repeat_dom_sf"/>
</dbReference>
<sequence>MENPNNNGEKPDGLEIISIGTLYKGPWDKKYWSSSRGKDRYPYPVGYHAIWTHGGSTYNMEIQEGPKGPLFVITSADGQSCSGQTPGIAWDHFQKQSGPRIKMWHAKRFSGKIDGVELFGFRNPFVQRLLRELVADVNGMAEPSLFSPNFCNGATALVCETRSPNSCTYPDLLPYFDEPQTTEERSRKQKVKAVDMIGEVSPKKLRPEDLSNNVDAALPRQDPGALPVPEDLETTVKVITPLEQSRLDSPDHCRFTHVVDEFSKEEKLLGRLPDADIQECGASAANDEEIFVEESEIIKDLDLCAPDTLDLQEMYEQSPCHSKDELIVAETVVSEGIVIESHPEEEMGISSTASSDKGDFDSVGQDVAKSMMTVLLPQALPLLKKTSRRERTTLCGMGSTETDLTANLIALKSHEENSGVYHLSNILPGKLEAEIPVESSNLDTEENVHISEPLCPDIKNSEDIKSIIQDSFEDDQCDFSVNENRSMCSDFVEADQAPLSKDKCDPHTLELFQSLDGKISLICHFGDCSNKETFCHDKVSMTHERLEKGEVLPFGPPLGYISPNKPIFVEESKVASMNLNSSLHTEIHCKMDGCIEDLEIASIRIEGPPVLKLAFSKYNDGQSPHAENTSKTDVANSNPTNEPSNVLSFRNNETALDPKLIALSSEATLLEQVFSSSGSTKNLETVNGQHSETKIIQYHRRHCSKASKFQNNNIHLDKAVYNAHENEYNPDSCELSNMTSIRNANLDGKLSSVHVFKREVDDIMGSTATSCASIQIPGVVPSIRGYNGPLSESIICRTVRDGLVPLTSPATMNLCATETGQVGAPEEGPNKKVSVVSEIILDRQDSQLHSKNAVGEPKSILFNVTPTVSQNQAVAAHAAKGDDTSSFLDPPVAHAEKCEIVNQMVGPCNLIECSNSVLRLQEEESSIGNIRCIFKDIPDPLTKPSNYQDCNNVLSNCELQQKYLFKDNCFELETEPDNESRGFVELVGRYVHPAPVLSVALSTKGYAIHICVLCGILLDEDRTLFIYKISTKEQGGGCPSLVAYSSIMFPVIKDRFGREISFERQGFQFTPDGDCLVCLNSIKAPSCRDQSIHCLCSACTSNSFEENAVKVVRVQIGYFSVVTKLKTIERVRSLLVCEPNHLVAVEESGRLDVWVMNSTWSAQVEEFVLQSFDCIFPCLMELKRIPNCSTLIIGHNGFGDFGLWDISKRIFLSRFSVPSNSIFGFLPVGLFSWQRKDTLSSSTNAEHIKKVTMGSKEMWFSGADENNIFHTLDAEDIAIWLLVTTAASDHLQNQPNDCKTSPIPLWRLALLVKNIAILGSVLDPRASTANVSVGHGIIGTHEGLVYMWELSTGTKLADLHHFKGGRVSCIAADSKSGVFAVAGDECQLVVYVHSPRVF</sequence>
<evidence type="ECO:0000256" key="1">
    <source>
        <dbReference type="ARBA" id="ARBA00004123"/>
    </source>
</evidence>
<organism evidence="4 5">
    <name type="scientific">Nelumbo nucifera</name>
    <name type="common">Sacred lotus</name>
    <dbReference type="NCBI Taxonomy" id="4432"/>
    <lineage>
        <taxon>Eukaryota</taxon>
        <taxon>Viridiplantae</taxon>
        <taxon>Streptophyta</taxon>
        <taxon>Embryophyta</taxon>
        <taxon>Tracheophyta</taxon>
        <taxon>Spermatophyta</taxon>
        <taxon>Magnoliopsida</taxon>
        <taxon>Proteales</taxon>
        <taxon>Nelumbonaceae</taxon>
        <taxon>Nelumbo</taxon>
    </lineage>
</organism>
<evidence type="ECO:0000313" key="5">
    <source>
        <dbReference type="Proteomes" id="UP000607653"/>
    </source>
</evidence>
<dbReference type="Proteomes" id="UP000607653">
    <property type="component" value="Unassembled WGS sequence"/>
</dbReference>
<dbReference type="PROSITE" id="PS51543">
    <property type="entry name" value="FYRC"/>
    <property type="match status" value="1"/>
</dbReference>
<dbReference type="PANTHER" id="PTHR22715">
    <property type="entry name" value="TRANSFORMING GROWTH FACTOR BETA REGULATED GENE 1"/>
    <property type="match status" value="1"/>
</dbReference>
<dbReference type="GO" id="GO:0005634">
    <property type="term" value="C:nucleus"/>
    <property type="evidence" value="ECO:0007669"/>
    <property type="project" value="UniProtKB-SubCell"/>
</dbReference>
<dbReference type="InterPro" id="IPR003889">
    <property type="entry name" value="FYrich_C"/>
</dbReference>
<gene>
    <name evidence="4" type="ORF">HUJ06_005733</name>
</gene>
<dbReference type="PANTHER" id="PTHR22715:SF1">
    <property type="entry name" value="DNA BINDING PROTEIN"/>
    <property type="match status" value="1"/>
</dbReference>
<accession>A0A822YSL8</accession>
<dbReference type="EMBL" id="DUZY01000004">
    <property type="protein sequence ID" value="DAD35093.1"/>
    <property type="molecule type" value="Genomic_DNA"/>
</dbReference>
<reference evidence="4 5" key="1">
    <citation type="journal article" date="2020" name="Mol. Biol. Evol.">
        <title>Distinct Expression and Methylation Patterns for Genes with Different Fates following a Single Whole-Genome Duplication in Flowering Plants.</title>
        <authorList>
            <person name="Shi T."/>
            <person name="Rahmani R.S."/>
            <person name="Gugger P.F."/>
            <person name="Wang M."/>
            <person name="Li H."/>
            <person name="Zhang Y."/>
            <person name="Li Z."/>
            <person name="Wang Q."/>
            <person name="Van de Peer Y."/>
            <person name="Marchal K."/>
            <person name="Chen J."/>
        </authorList>
    </citation>
    <scope>NUCLEOTIDE SEQUENCE [LARGE SCALE GENOMIC DNA]</scope>
    <source>
        <tissue evidence="4">Leaf</tissue>
    </source>
</reference>
<protein>
    <submittedName>
        <fullName evidence="4">Uncharacterized protein</fullName>
    </submittedName>
</protein>
<feature type="region of interest" description="Disordered" evidence="3">
    <location>
        <begin position="621"/>
        <end position="650"/>
    </location>
</feature>
<dbReference type="SUPFAM" id="SSF50978">
    <property type="entry name" value="WD40 repeat-like"/>
    <property type="match status" value="1"/>
</dbReference>
<evidence type="ECO:0000313" key="4">
    <source>
        <dbReference type="EMBL" id="DAD35093.1"/>
    </source>
</evidence>
<keyword evidence="5" id="KW-1185">Reference proteome</keyword>
<name>A0A822YSL8_NELNU</name>
<proteinExistence type="predicted"/>